<reference evidence="1 2" key="1">
    <citation type="submission" date="2019-05" db="EMBL/GenBank/DDBJ databases">
        <authorList>
            <consortium name="Science for Life Laboratories"/>
        </authorList>
    </citation>
    <scope>NUCLEOTIDE SEQUENCE [LARGE SCALE GENOMIC DNA]</scope>
    <source>
        <strain evidence="1">Soil9</strain>
    </source>
</reference>
<dbReference type="EMBL" id="LR593886">
    <property type="protein sequence ID" value="VTR97307.1"/>
    <property type="molecule type" value="Genomic_DNA"/>
</dbReference>
<protein>
    <submittedName>
        <fullName evidence="1">Uncharacterized protein</fullName>
    </submittedName>
</protein>
<sequence length="30" mass="3680">MLLKRTYDLKQVRIFDSDEASFYPSWEEVI</sequence>
<proteinExistence type="predicted"/>
<evidence type="ECO:0000313" key="2">
    <source>
        <dbReference type="Proteomes" id="UP000464178"/>
    </source>
</evidence>
<dbReference type="AlphaFoldDB" id="A0A6P2D8X3"/>
<accession>A0A6P2D8X3</accession>
<name>A0A6P2D8X3_9BACT</name>
<gene>
    <name evidence="1" type="ORF">SOIL9_07860</name>
</gene>
<keyword evidence="2" id="KW-1185">Reference proteome</keyword>
<dbReference type="Proteomes" id="UP000464178">
    <property type="component" value="Chromosome"/>
</dbReference>
<evidence type="ECO:0000313" key="1">
    <source>
        <dbReference type="EMBL" id="VTR97307.1"/>
    </source>
</evidence>
<organism evidence="1 2">
    <name type="scientific">Gemmata massiliana</name>
    <dbReference type="NCBI Taxonomy" id="1210884"/>
    <lineage>
        <taxon>Bacteria</taxon>
        <taxon>Pseudomonadati</taxon>
        <taxon>Planctomycetota</taxon>
        <taxon>Planctomycetia</taxon>
        <taxon>Gemmatales</taxon>
        <taxon>Gemmataceae</taxon>
        <taxon>Gemmata</taxon>
    </lineage>
</organism>
<dbReference type="KEGG" id="gms:SOIL9_07860"/>